<feature type="transmembrane region" description="Helical" evidence="1">
    <location>
        <begin position="481"/>
        <end position="505"/>
    </location>
</feature>
<keyword evidence="3" id="KW-1185">Reference proteome</keyword>
<organism evidence="2 3">
    <name type="scientific">Phytophthora pseudosyringae</name>
    <dbReference type="NCBI Taxonomy" id="221518"/>
    <lineage>
        <taxon>Eukaryota</taxon>
        <taxon>Sar</taxon>
        <taxon>Stramenopiles</taxon>
        <taxon>Oomycota</taxon>
        <taxon>Peronosporomycetes</taxon>
        <taxon>Peronosporales</taxon>
        <taxon>Peronosporaceae</taxon>
        <taxon>Phytophthora</taxon>
    </lineage>
</organism>
<accession>A0A8T1VSR2</accession>
<proteinExistence type="predicted"/>
<name>A0A8T1VSR2_9STRA</name>
<comment type="caution">
    <text evidence="2">The sequence shown here is derived from an EMBL/GenBank/DDBJ whole genome shotgun (WGS) entry which is preliminary data.</text>
</comment>
<gene>
    <name evidence="2" type="ORF">PHYPSEUDO_003155</name>
</gene>
<feature type="transmembrane region" description="Helical" evidence="1">
    <location>
        <begin position="67"/>
        <end position="86"/>
    </location>
</feature>
<feature type="transmembrane region" description="Helical" evidence="1">
    <location>
        <begin position="586"/>
        <end position="607"/>
    </location>
</feature>
<evidence type="ECO:0000313" key="3">
    <source>
        <dbReference type="Proteomes" id="UP000694044"/>
    </source>
</evidence>
<feature type="transmembrane region" description="Helical" evidence="1">
    <location>
        <begin position="167"/>
        <end position="188"/>
    </location>
</feature>
<feature type="transmembrane region" description="Helical" evidence="1">
    <location>
        <begin position="209"/>
        <end position="231"/>
    </location>
</feature>
<feature type="transmembrane region" description="Helical" evidence="1">
    <location>
        <begin position="294"/>
        <end position="312"/>
    </location>
</feature>
<protein>
    <submittedName>
        <fullName evidence="2">Uncharacterized protein</fullName>
    </submittedName>
</protein>
<evidence type="ECO:0000256" key="1">
    <source>
        <dbReference type="SAM" id="Phobius"/>
    </source>
</evidence>
<keyword evidence="1" id="KW-0472">Membrane</keyword>
<dbReference type="OrthoDB" id="125122at2759"/>
<keyword evidence="1" id="KW-1133">Transmembrane helix</keyword>
<reference evidence="2" key="1">
    <citation type="submission" date="2021-02" db="EMBL/GenBank/DDBJ databases">
        <authorList>
            <person name="Palmer J.M."/>
        </authorList>
    </citation>
    <scope>NUCLEOTIDE SEQUENCE</scope>
    <source>
        <strain evidence="2">SCRP734</strain>
    </source>
</reference>
<feature type="transmembrane region" description="Helical" evidence="1">
    <location>
        <begin position="237"/>
        <end position="259"/>
    </location>
</feature>
<feature type="transmembrane region" description="Helical" evidence="1">
    <location>
        <begin position="106"/>
        <end position="127"/>
    </location>
</feature>
<dbReference type="AlphaFoldDB" id="A0A8T1VSR2"/>
<feature type="transmembrane region" description="Helical" evidence="1">
    <location>
        <begin position="525"/>
        <end position="547"/>
    </location>
</feature>
<keyword evidence="1" id="KW-0812">Transmembrane</keyword>
<sequence length="618" mass="69478">MIALSPPQQSSSRLIHSTSVGNCLRRLQMGSYTLYHRWQSLQVSYRGTKYSVERLFALEEYIEHTSLVRVAIVVAGTLVPMVLLVLSQESLPLSDPRDGWRVNYGFWMRVGILAGVVSSTMAVQAKIIVRTATITSRQLILLFVCQSLSYPVVSMGIAALVGFPIPFFALSTLPIFFTMLIAWFTVIVGKKSVQEMLKRSEEMKTYVQFICVQMLMPAVYPIYEVIFYAASNTYYEIPVILLLPIIKVVMKYIATLALVRSEDMLPEAVIFTVEFFHAVYLATCMQSTRSTTTVAIIITVDVVQSVSMLYGLHRRSRTTLARAHRAAGTTRGNESLANLLRTMCSSSERIEKQNLGGIRVRSCLSHNLSRSSQDCLIRLENAQRERKGSRASSRSCLHGSSVRLTSFKLKQRQFVSRIGAKLFRWHGVTSVKPIVPSSIAVFSLSGDQFPDQRSSLQNSLAYRRSNIFRDGLEALFTSECLVLVCYLHASIAMFYTNFMVVMVYLPSAKYHTELKGITRENVADSVKSVFIFGILEFASFAALTGMLQRKYGMKVLYQLAFVLETQVALVQGKVMTWMLVILAFRVVHFGTCCGLAFTHAVNLCLHLPTFTDRIQRLP</sequence>
<dbReference type="EMBL" id="JAGDFM010000160">
    <property type="protein sequence ID" value="KAG7383986.1"/>
    <property type="molecule type" value="Genomic_DNA"/>
</dbReference>
<feature type="transmembrane region" description="Helical" evidence="1">
    <location>
        <begin position="139"/>
        <end position="161"/>
    </location>
</feature>
<evidence type="ECO:0000313" key="2">
    <source>
        <dbReference type="EMBL" id="KAG7383986.1"/>
    </source>
</evidence>
<feature type="transmembrane region" description="Helical" evidence="1">
    <location>
        <begin position="268"/>
        <end position="288"/>
    </location>
</feature>
<dbReference type="Proteomes" id="UP000694044">
    <property type="component" value="Unassembled WGS sequence"/>
</dbReference>